<evidence type="ECO:0000256" key="9">
    <source>
        <dbReference type="PIRSR" id="PIRSR000005-2"/>
    </source>
</evidence>
<dbReference type="PIRSF" id="PIRSF000005">
    <property type="entry name" value="Cytochrome_c4"/>
    <property type="match status" value="1"/>
</dbReference>
<feature type="binding site" description="axial binding residue" evidence="9">
    <location>
        <position position="184"/>
    </location>
    <ligand>
        <name>heme c</name>
        <dbReference type="ChEBI" id="CHEBI:61717"/>
        <label>2</label>
    </ligand>
    <ligandPart>
        <name>Fe</name>
        <dbReference type="ChEBI" id="CHEBI:18248"/>
    </ligandPart>
</feature>
<feature type="binding site" description="axial binding residue" evidence="9">
    <location>
        <position position="144"/>
    </location>
    <ligand>
        <name>heme c</name>
        <dbReference type="ChEBI" id="CHEBI:61717"/>
        <label>2</label>
    </ligand>
    <ligandPart>
        <name>Fe</name>
        <dbReference type="ChEBI" id="CHEBI:18248"/>
    </ligandPart>
</feature>
<feature type="binding site" description="axial binding residue" evidence="9">
    <location>
        <position position="93"/>
    </location>
    <ligand>
        <name>heme c</name>
        <dbReference type="ChEBI" id="CHEBI:61717"/>
        <label>1</label>
    </ligand>
    <ligandPart>
        <name>Fe</name>
        <dbReference type="ChEBI" id="CHEBI:18248"/>
    </ligandPart>
</feature>
<keyword evidence="3 8" id="KW-0349">Heme</keyword>
<comment type="PTM">
    <text evidence="8">Binds 2 heme c groups covalently per subunit.</text>
</comment>
<dbReference type="InterPro" id="IPR050597">
    <property type="entry name" value="Cytochrome_c_Oxidase_Subunit"/>
</dbReference>
<dbReference type="KEGG" id="vna:PN96_07465"/>
<name>A0AAN1CV88_VIBNA</name>
<dbReference type="PANTHER" id="PTHR33751">
    <property type="entry name" value="CBB3-TYPE CYTOCHROME C OXIDASE SUBUNIT FIXP"/>
    <property type="match status" value="1"/>
</dbReference>
<feature type="binding site" description="covalent" evidence="8">
    <location>
        <position position="41"/>
    </location>
    <ligand>
        <name>heme c</name>
        <dbReference type="ChEBI" id="CHEBI:61717"/>
        <label>1</label>
    </ligand>
</feature>
<feature type="signal peptide" evidence="10">
    <location>
        <begin position="1"/>
        <end position="29"/>
    </location>
</feature>
<keyword evidence="2" id="KW-0813">Transport</keyword>
<feature type="binding site" description="covalent" evidence="8">
    <location>
        <position position="38"/>
    </location>
    <ligand>
        <name>heme c</name>
        <dbReference type="ChEBI" id="CHEBI:61717"/>
        <label>1</label>
    </ligand>
</feature>
<evidence type="ECO:0000256" key="3">
    <source>
        <dbReference type="ARBA" id="ARBA00022617"/>
    </source>
</evidence>
<feature type="chain" id="PRO_5042956288" evidence="10">
    <location>
        <begin position="30"/>
        <end position="207"/>
    </location>
</feature>
<keyword evidence="4 9" id="KW-0479">Metal-binding</keyword>
<dbReference type="SUPFAM" id="SSF46626">
    <property type="entry name" value="Cytochrome c"/>
    <property type="match status" value="2"/>
</dbReference>
<evidence type="ECO:0000313" key="13">
    <source>
        <dbReference type="Proteomes" id="UP000092741"/>
    </source>
</evidence>
<dbReference type="InterPro" id="IPR036909">
    <property type="entry name" value="Cyt_c-like_dom_sf"/>
</dbReference>
<sequence>MCSSLTKITQALTLITANFLLVSSVQASAPELIERLECEACHGPGGVSTNTNIPSIAGLPEFNFTDQMLQYAEGRPADTVKHVYGDTSKSGDMATIVKSLSEEEVEELAAHYSQLAFVRAKQDFDQSLADKGKMIHEKNCDSCHVDGGSDPMDETSILAGQQKGYLLTTLKQFHSGARSVDKKMDSAVKGLSEDDLVALSEYYASFQ</sequence>
<keyword evidence="10" id="KW-0732">Signal</keyword>
<dbReference type="InterPro" id="IPR024167">
    <property type="entry name" value="Cytochrome_c4-like"/>
</dbReference>
<dbReference type="RefSeq" id="WP_020332995.1">
    <property type="nucleotide sequence ID" value="NZ_CP016345.1"/>
</dbReference>
<dbReference type="GO" id="GO:0009055">
    <property type="term" value="F:electron transfer activity"/>
    <property type="evidence" value="ECO:0007669"/>
    <property type="project" value="InterPro"/>
</dbReference>
<keyword evidence="13" id="KW-1185">Reference proteome</keyword>
<organism evidence="12 13">
    <name type="scientific">Vibrio natriegens NBRC 15636 = ATCC 14048 = DSM 759</name>
    <dbReference type="NCBI Taxonomy" id="1219067"/>
    <lineage>
        <taxon>Bacteria</taxon>
        <taxon>Pseudomonadati</taxon>
        <taxon>Pseudomonadota</taxon>
        <taxon>Gammaproteobacteria</taxon>
        <taxon>Vibrionales</taxon>
        <taxon>Vibrionaceae</taxon>
        <taxon>Vibrio</taxon>
    </lineage>
</organism>
<evidence type="ECO:0000313" key="12">
    <source>
        <dbReference type="EMBL" id="ANQ12307.1"/>
    </source>
</evidence>
<dbReference type="AlphaFoldDB" id="A0AAN1CV88"/>
<dbReference type="PROSITE" id="PS51007">
    <property type="entry name" value="CYTC"/>
    <property type="match status" value="2"/>
</dbReference>
<evidence type="ECO:0000256" key="4">
    <source>
        <dbReference type="ARBA" id="ARBA00022723"/>
    </source>
</evidence>
<evidence type="ECO:0000256" key="6">
    <source>
        <dbReference type="ARBA" id="ARBA00022982"/>
    </source>
</evidence>
<evidence type="ECO:0000256" key="7">
    <source>
        <dbReference type="ARBA" id="ARBA00023004"/>
    </source>
</evidence>
<proteinExistence type="predicted"/>
<evidence type="ECO:0000256" key="1">
    <source>
        <dbReference type="ARBA" id="ARBA00004418"/>
    </source>
</evidence>
<accession>A0AAN1CV88</accession>
<dbReference type="InterPro" id="IPR009056">
    <property type="entry name" value="Cyt_c-like_dom"/>
</dbReference>
<feature type="binding site" description="covalent" evidence="8">
    <location>
        <position position="143"/>
    </location>
    <ligand>
        <name>heme c</name>
        <dbReference type="ChEBI" id="CHEBI:61717"/>
        <label>2</label>
    </ligand>
</feature>
<evidence type="ECO:0000256" key="8">
    <source>
        <dbReference type="PIRSR" id="PIRSR000005-1"/>
    </source>
</evidence>
<dbReference type="GO" id="GO:0005506">
    <property type="term" value="F:iron ion binding"/>
    <property type="evidence" value="ECO:0007669"/>
    <property type="project" value="InterPro"/>
</dbReference>
<dbReference type="Proteomes" id="UP000092741">
    <property type="component" value="Chromosome 1"/>
</dbReference>
<comment type="subcellular location">
    <subcellularLocation>
        <location evidence="1">Periplasm</location>
    </subcellularLocation>
</comment>
<dbReference type="EMBL" id="CP016345">
    <property type="protein sequence ID" value="ANQ12307.1"/>
    <property type="molecule type" value="Genomic_DNA"/>
</dbReference>
<keyword evidence="5" id="KW-0574">Periplasm</keyword>
<feature type="binding site" description="axial binding residue" evidence="9">
    <location>
        <position position="42"/>
    </location>
    <ligand>
        <name>heme c</name>
        <dbReference type="ChEBI" id="CHEBI:61717"/>
        <label>1</label>
    </ligand>
    <ligandPart>
        <name>Fe</name>
        <dbReference type="ChEBI" id="CHEBI:18248"/>
    </ligandPart>
</feature>
<evidence type="ECO:0000256" key="10">
    <source>
        <dbReference type="SAM" id="SignalP"/>
    </source>
</evidence>
<gene>
    <name evidence="12" type="ORF">BA890_05885</name>
</gene>
<feature type="binding site" description="covalent" evidence="8">
    <location>
        <position position="140"/>
    </location>
    <ligand>
        <name>heme c</name>
        <dbReference type="ChEBI" id="CHEBI:61717"/>
        <label>2</label>
    </ligand>
</feature>
<keyword evidence="6" id="KW-0249">Electron transport</keyword>
<reference evidence="12 13" key="1">
    <citation type="submission" date="2016-07" db="EMBL/GenBank/DDBJ databases">
        <title>Developing Vibrio natriegens as a novel, fast-growing host for biotechnology.</title>
        <authorList>
            <person name="Weinstock M.T."/>
            <person name="Hesek E.D."/>
            <person name="Wilson C.M."/>
            <person name="Gibson D.G."/>
        </authorList>
    </citation>
    <scope>NUCLEOTIDE SEQUENCE [LARGE SCALE GENOMIC DNA]</scope>
    <source>
        <strain evidence="12 13">ATCC 14048</strain>
    </source>
</reference>
<dbReference type="GO" id="GO:0020037">
    <property type="term" value="F:heme binding"/>
    <property type="evidence" value="ECO:0007669"/>
    <property type="project" value="InterPro"/>
</dbReference>
<evidence type="ECO:0000256" key="5">
    <source>
        <dbReference type="ARBA" id="ARBA00022764"/>
    </source>
</evidence>
<keyword evidence="7 9" id="KW-0408">Iron</keyword>
<evidence type="ECO:0000259" key="11">
    <source>
        <dbReference type="PROSITE" id="PS51007"/>
    </source>
</evidence>
<protein>
    <submittedName>
        <fullName evidence="12">Cytochrome c-553</fullName>
    </submittedName>
</protein>
<dbReference type="GO" id="GO:0042597">
    <property type="term" value="C:periplasmic space"/>
    <property type="evidence" value="ECO:0007669"/>
    <property type="project" value="UniProtKB-SubCell"/>
</dbReference>
<feature type="domain" description="Cytochrome c" evidence="11">
    <location>
        <begin position="127"/>
        <end position="207"/>
    </location>
</feature>
<dbReference type="PANTHER" id="PTHR33751:SF9">
    <property type="entry name" value="CYTOCHROME C4"/>
    <property type="match status" value="1"/>
</dbReference>
<feature type="domain" description="Cytochrome c" evidence="11">
    <location>
        <begin position="24"/>
        <end position="116"/>
    </location>
</feature>
<dbReference type="Gene3D" id="1.10.760.10">
    <property type="entry name" value="Cytochrome c-like domain"/>
    <property type="match status" value="2"/>
</dbReference>
<evidence type="ECO:0000256" key="2">
    <source>
        <dbReference type="ARBA" id="ARBA00022448"/>
    </source>
</evidence>